<dbReference type="AlphaFoldDB" id="A0A1V6S860"/>
<proteinExistence type="predicted"/>
<protein>
    <submittedName>
        <fullName evidence="1">Uncharacterized protein</fullName>
    </submittedName>
</protein>
<sequence length="79" mass="8788">MRKAAGRVVALSFGFEGKGGERLWKDLRRTSLSVIMRKAAGRVVARLFGEGMPDGILLPFSFFFFIMCSRSARGMEKKG</sequence>
<dbReference type="EMBL" id="MDYP01000004">
    <property type="protein sequence ID" value="OQE10237.1"/>
    <property type="molecule type" value="Genomic_DNA"/>
</dbReference>
<name>A0A1V6S860_9EURO</name>
<comment type="caution">
    <text evidence="1">The sequence shown here is derived from an EMBL/GenBank/DDBJ whole genome shotgun (WGS) entry which is preliminary data.</text>
</comment>
<gene>
    <name evidence="1" type="ORF">PENVUL_c004G08036</name>
</gene>
<organism evidence="1 2">
    <name type="scientific">Penicillium vulpinum</name>
    <dbReference type="NCBI Taxonomy" id="29845"/>
    <lineage>
        <taxon>Eukaryota</taxon>
        <taxon>Fungi</taxon>
        <taxon>Dikarya</taxon>
        <taxon>Ascomycota</taxon>
        <taxon>Pezizomycotina</taxon>
        <taxon>Eurotiomycetes</taxon>
        <taxon>Eurotiomycetidae</taxon>
        <taxon>Eurotiales</taxon>
        <taxon>Aspergillaceae</taxon>
        <taxon>Penicillium</taxon>
    </lineage>
</organism>
<evidence type="ECO:0000313" key="1">
    <source>
        <dbReference type="EMBL" id="OQE10237.1"/>
    </source>
</evidence>
<evidence type="ECO:0000313" key="2">
    <source>
        <dbReference type="Proteomes" id="UP000191518"/>
    </source>
</evidence>
<keyword evidence="2" id="KW-1185">Reference proteome</keyword>
<reference evidence="2" key="1">
    <citation type="journal article" date="2017" name="Nat. Microbiol.">
        <title>Global analysis of biosynthetic gene clusters reveals vast potential of secondary metabolite production in Penicillium species.</title>
        <authorList>
            <person name="Nielsen J.C."/>
            <person name="Grijseels S."/>
            <person name="Prigent S."/>
            <person name="Ji B."/>
            <person name="Dainat J."/>
            <person name="Nielsen K.F."/>
            <person name="Frisvad J.C."/>
            <person name="Workman M."/>
            <person name="Nielsen J."/>
        </authorList>
    </citation>
    <scope>NUCLEOTIDE SEQUENCE [LARGE SCALE GENOMIC DNA]</scope>
    <source>
        <strain evidence="2">IBT 29486</strain>
    </source>
</reference>
<accession>A0A1V6S860</accession>
<dbReference type="Proteomes" id="UP000191518">
    <property type="component" value="Unassembled WGS sequence"/>
</dbReference>